<proteinExistence type="inferred from homology"/>
<feature type="region of interest" description="Disordered" evidence="6">
    <location>
        <begin position="281"/>
        <end position="321"/>
    </location>
</feature>
<evidence type="ECO:0000256" key="1">
    <source>
        <dbReference type="ARBA" id="ARBA00004141"/>
    </source>
</evidence>
<evidence type="ECO:0000259" key="8">
    <source>
        <dbReference type="Pfam" id="PF02683"/>
    </source>
</evidence>
<evidence type="ECO:0000256" key="2">
    <source>
        <dbReference type="ARBA" id="ARBA00006143"/>
    </source>
</evidence>
<feature type="transmembrane region" description="Helical" evidence="7">
    <location>
        <begin position="6"/>
        <end position="34"/>
    </location>
</feature>
<dbReference type="Pfam" id="PF02683">
    <property type="entry name" value="DsbD_TM"/>
    <property type="match status" value="1"/>
</dbReference>
<dbReference type="AlphaFoldDB" id="A0A1I1EC28"/>
<reference evidence="9 10" key="1">
    <citation type="submission" date="2016-10" db="EMBL/GenBank/DDBJ databases">
        <authorList>
            <person name="de Groot N.N."/>
        </authorList>
    </citation>
    <scope>NUCLEOTIDE SEQUENCE [LARGE SCALE GENOMIC DNA]</scope>
    <source>
        <strain evidence="9 10">CGMCC 4.5739</strain>
    </source>
</reference>
<dbReference type="GO" id="GO:0016020">
    <property type="term" value="C:membrane"/>
    <property type="evidence" value="ECO:0007669"/>
    <property type="project" value="UniProtKB-SubCell"/>
</dbReference>
<feature type="domain" description="Cytochrome C biogenesis protein transmembrane" evidence="8">
    <location>
        <begin position="9"/>
        <end position="186"/>
    </location>
</feature>
<feature type="transmembrane region" description="Helical" evidence="7">
    <location>
        <begin position="76"/>
        <end position="100"/>
    </location>
</feature>
<dbReference type="Proteomes" id="UP000199207">
    <property type="component" value="Unassembled WGS sequence"/>
</dbReference>
<evidence type="ECO:0000256" key="3">
    <source>
        <dbReference type="ARBA" id="ARBA00022692"/>
    </source>
</evidence>
<feature type="transmembrane region" description="Helical" evidence="7">
    <location>
        <begin position="201"/>
        <end position="225"/>
    </location>
</feature>
<evidence type="ECO:0000256" key="6">
    <source>
        <dbReference type="SAM" id="MobiDB-lite"/>
    </source>
</evidence>
<dbReference type="STRING" id="910347.SAMN05421773_101226"/>
<accession>A0A1I1EC28</accession>
<keyword evidence="10" id="KW-1185">Reference proteome</keyword>
<dbReference type="InterPro" id="IPR051790">
    <property type="entry name" value="Cytochrome_c-biogenesis_DsbD"/>
</dbReference>
<feature type="transmembrane region" description="Helical" evidence="7">
    <location>
        <begin position="156"/>
        <end position="180"/>
    </location>
</feature>
<dbReference type="PANTHER" id="PTHR31272">
    <property type="entry name" value="CYTOCHROME C-TYPE BIOGENESIS PROTEIN HI_1454-RELATED"/>
    <property type="match status" value="1"/>
</dbReference>
<dbReference type="InterPro" id="IPR003834">
    <property type="entry name" value="Cyt_c_assmbl_TM_dom"/>
</dbReference>
<dbReference type="EMBL" id="FOLM01000001">
    <property type="protein sequence ID" value="SFB84296.1"/>
    <property type="molecule type" value="Genomic_DNA"/>
</dbReference>
<feature type="transmembrane region" description="Helical" evidence="7">
    <location>
        <begin position="121"/>
        <end position="150"/>
    </location>
</feature>
<protein>
    <submittedName>
        <fullName evidence="9">Cytochrome c biogenesis protein CcdA</fullName>
    </submittedName>
</protein>
<sequence>MISTGYPVAFLGGLLALLSPCGAVLLPAFFAYSFSGSAARLLGRTAVFYAGLCCTLVPLGVAGSTVGRFFHGNRELVVAVGGWTVIALGTAQILGFGLALPARVSGRHLHRAGQWARSGSLFATLTLGAVYGLAGFCAGPILGAVLTVSAVGGDRWYGAALLAVYALGMACPLFLLAAVWDRFRPAARRGLRGRTLELAGGRLRLHSLQVVGGLVFVLVGVVFLLSDGTAGLPGPLSAEQGFRLEEWAVSVGSAVPGTALLYVLAGGSALTGMALAYRAWRQPPPPPTAQRAGTQRAGAQRAAADGEAAAGTTGSPPPPGG</sequence>
<keyword evidence="4 7" id="KW-1133">Transmembrane helix</keyword>
<dbReference type="PANTHER" id="PTHR31272:SF4">
    <property type="entry name" value="CYTOCHROME C-TYPE BIOGENESIS PROTEIN HI_1454-RELATED"/>
    <property type="match status" value="1"/>
</dbReference>
<feature type="compositionally biased region" description="Low complexity" evidence="6">
    <location>
        <begin position="289"/>
        <end position="314"/>
    </location>
</feature>
<evidence type="ECO:0000313" key="9">
    <source>
        <dbReference type="EMBL" id="SFB84296.1"/>
    </source>
</evidence>
<keyword evidence="5 7" id="KW-0472">Membrane</keyword>
<comment type="similarity">
    <text evidence="2">Belongs to the DsbD family.</text>
</comment>
<evidence type="ECO:0000256" key="5">
    <source>
        <dbReference type="ARBA" id="ARBA00023136"/>
    </source>
</evidence>
<dbReference type="RefSeq" id="WP_175541194.1">
    <property type="nucleotide sequence ID" value="NZ_FOLM01000001.1"/>
</dbReference>
<comment type="subcellular location">
    <subcellularLocation>
        <location evidence="1">Membrane</location>
        <topology evidence="1">Multi-pass membrane protein</topology>
    </subcellularLocation>
</comment>
<evidence type="ECO:0000313" key="10">
    <source>
        <dbReference type="Proteomes" id="UP000199207"/>
    </source>
</evidence>
<organism evidence="9 10">
    <name type="scientific">Streptomyces aidingensis</name>
    <dbReference type="NCBI Taxonomy" id="910347"/>
    <lineage>
        <taxon>Bacteria</taxon>
        <taxon>Bacillati</taxon>
        <taxon>Actinomycetota</taxon>
        <taxon>Actinomycetes</taxon>
        <taxon>Kitasatosporales</taxon>
        <taxon>Streptomycetaceae</taxon>
        <taxon>Streptomyces</taxon>
    </lineage>
</organism>
<gene>
    <name evidence="9" type="ORF">SAMN05421773_101226</name>
</gene>
<evidence type="ECO:0000256" key="4">
    <source>
        <dbReference type="ARBA" id="ARBA00022989"/>
    </source>
</evidence>
<evidence type="ECO:0000256" key="7">
    <source>
        <dbReference type="SAM" id="Phobius"/>
    </source>
</evidence>
<feature type="transmembrane region" description="Helical" evidence="7">
    <location>
        <begin position="46"/>
        <end position="70"/>
    </location>
</feature>
<keyword evidence="3 7" id="KW-0812">Transmembrane</keyword>
<name>A0A1I1EC28_9ACTN</name>
<dbReference type="GO" id="GO:0017004">
    <property type="term" value="P:cytochrome complex assembly"/>
    <property type="evidence" value="ECO:0007669"/>
    <property type="project" value="InterPro"/>
</dbReference>